<protein>
    <submittedName>
        <fullName evidence="2">Uncharacterized protein</fullName>
    </submittedName>
</protein>
<sequence>MKHGCLEDHHKWRVAKAVQLGRRVRMADDVQEPNELFLDDTLPRPPGNPRPSKSKKSDSTHSREAFKEMVQKELRQERANKLGYIEIQKKFEELKFLNFNTDGMSLEDATGIEIFKNDIRARHFGSGSNYCLSYHSFYYLLYRSF</sequence>
<organism evidence="2 3">
    <name type="scientific">Artemisia annua</name>
    <name type="common">Sweet wormwood</name>
    <dbReference type="NCBI Taxonomy" id="35608"/>
    <lineage>
        <taxon>Eukaryota</taxon>
        <taxon>Viridiplantae</taxon>
        <taxon>Streptophyta</taxon>
        <taxon>Embryophyta</taxon>
        <taxon>Tracheophyta</taxon>
        <taxon>Spermatophyta</taxon>
        <taxon>Magnoliopsida</taxon>
        <taxon>eudicotyledons</taxon>
        <taxon>Gunneridae</taxon>
        <taxon>Pentapetalae</taxon>
        <taxon>asterids</taxon>
        <taxon>campanulids</taxon>
        <taxon>Asterales</taxon>
        <taxon>Asteraceae</taxon>
        <taxon>Asteroideae</taxon>
        <taxon>Anthemideae</taxon>
        <taxon>Artemisiinae</taxon>
        <taxon>Artemisia</taxon>
    </lineage>
</organism>
<name>A0A2U1Q6L0_ARTAN</name>
<keyword evidence="3" id="KW-1185">Reference proteome</keyword>
<accession>A0A2U1Q6L0</accession>
<dbReference type="EMBL" id="PKPP01000371">
    <property type="protein sequence ID" value="PWA93649.1"/>
    <property type="molecule type" value="Genomic_DNA"/>
</dbReference>
<comment type="caution">
    <text evidence="2">The sequence shown here is derived from an EMBL/GenBank/DDBJ whole genome shotgun (WGS) entry which is preliminary data.</text>
</comment>
<evidence type="ECO:0000313" key="3">
    <source>
        <dbReference type="Proteomes" id="UP000245207"/>
    </source>
</evidence>
<gene>
    <name evidence="2" type="ORF">CTI12_AA068560</name>
</gene>
<feature type="region of interest" description="Disordered" evidence="1">
    <location>
        <begin position="34"/>
        <end position="64"/>
    </location>
</feature>
<reference evidence="2 3" key="1">
    <citation type="journal article" date="2018" name="Mol. Plant">
        <title>The genome of Artemisia annua provides insight into the evolution of Asteraceae family and artemisinin biosynthesis.</title>
        <authorList>
            <person name="Shen Q."/>
            <person name="Zhang L."/>
            <person name="Liao Z."/>
            <person name="Wang S."/>
            <person name="Yan T."/>
            <person name="Shi P."/>
            <person name="Liu M."/>
            <person name="Fu X."/>
            <person name="Pan Q."/>
            <person name="Wang Y."/>
            <person name="Lv Z."/>
            <person name="Lu X."/>
            <person name="Zhang F."/>
            <person name="Jiang W."/>
            <person name="Ma Y."/>
            <person name="Chen M."/>
            <person name="Hao X."/>
            <person name="Li L."/>
            <person name="Tang Y."/>
            <person name="Lv G."/>
            <person name="Zhou Y."/>
            <person name="Sun X."/>
            <person name="Brodelius P.E."/>
            <person name="Rose J.K.C."/>
            <person name="Tang K."/>
        </authorList>
    </citation>
    <scope>NUCLEOTIDE SEQUENCE [LARGE SCALE GENOMIC DNA]</scope>
    <source>
        <strain evidence="3">cv. Huhao1</strain>
        <tissue evidence="2">Leaf</tissue>
    </source>
</reference>
<dbReference type="Proteomes" id="UP000245207">
    <property type="component" value="Unassembled WGS sequence"/>
</dbReference>
<evidence type="ECO:0000256" key="1">
    <source>
        <dbReference type="SAM" id="MobiDB-lite"/>
    </source>
</evidence>
<evidence type="ECO:0000313" key="2">
    <source>
        <dbReference type="EMBL" id="PWA93649.1"/>
    </source>
</evidence>
<dbReference type="AlphaFoldDB" id="A0A2U1Q6L0"/>
<proteinExistence type="predicted"/>
<feature type="compositionally biased region" description="Basic and acidic residues" evidence="1">
    <location>
        <begin position="55"/>
        <end position="64"/>
    </location>
</feature>